<evidence type="ECO:0000313" key="1">
    <source>
        <dbReference type="EMBL" id="NUV75930.1"/>
    </source>
</evidence>
<proteinExistence type="predicted"/>
<accession>A0ACC7Y2E3</accession>
<organism evidence="1 2">
    <name type="scientific">Streptomyces fungicidicus</name>
    <dbReference type="NCBI Taxonomy" id="68203"/>
    <lineage>
        <taxon>Bacteria</taxon>
        <taxon>Bacillati</taxon>
        <taxon>Actinomycetota</taxon>
        <taxon>Actinomycetes</taxon>
        <taxon>Kitasatosporales</taxon>
        <taxon>Streptomycetaceae</taxon>
        <taxon>Streptomyces</taxon>
    </lineage>
</organism>
<comment type="caution">
    <text evidence="1">The sequence shown here is derived from an EMBL/GenBank/DDBJ whole genome shotgun (WGS) entry which is preliminary data.</text>
</comment>
<dbReference type="EMBL" id="JAANNW010000014">
    <property type="protein sequence ID" value="NUV75930.1"/>
    <property type="molecule type" value="Genomic_DNA"/>
</dbReference>
<keyword evidence="2" id="KW-1185">Reference proteome</keyword>
<sequence>MSVERSDPGGRKPAGTAEIRCEWVTVADVAGRIRKSSAVVGSWYERAGVASPVARR</sequence>
<protein>
    <submittedName>
        <fullName evidence="1">Uncharacterized protein</fullName>
    </submittedName>
</protein>
<reference evidence="1" key="1">
    <citation type="submission" date="2020-03" db="EMBL/GenBank/DDBJ databases">
        <title>Complete genome sequence of sixteen Streptomyces strains facilitates identification of candidate genes involved in plant growth-promotion in grain legumes and cereals.</title>
        <authorList>
            <person name="Gopalakrishnan S."/>
            <person name="Thakur V."/>
            <person name="Saxena R."/>
            <person name="Vadlamudi S."/>
            <person name="Purohit S."/>
            <person name="Kumar V."/>
            <person name="Rathore A."/>
            <person name="Chitikineni A."/>
            <person name="Varshney R.K."/>
        </authorList>
    </citation>
    <scope>NUCLEOTIDE SEQUENCE</scope>
    <source>
        <strain evidence="1">CAI-93</strain>
    </source>
</reference>
<dbReference type="Proteomes" id="UP000556843">
    <property type="component" value="Unassembled WGS sequence"/>
</dbReference>
<gene>
    <name evidence="1" type="ORF">G6W56_17540</name>
</gene>
<evidence type="ECO:0000313" key="2">
    <source>
        <dbReference type="Proteomes" id="UP000556843"/>
    </source>
</evidence>
<name>A0ACC7Y2E3_9ACTN</name>